<evidence type="ECO:0000256" key="1">
    <source>
        <dbReference type="SAM" id="MobiDB-lite"/>
    </source>
</evidence>
<comment type="caution">
    <text evidence="2">The sequence shown here is derived from an EMBL/GenBank/DDBJ whole genome shotgun (WGS) entry which is preliminary data.</text>
</comment>
<reference evidence="2 3" key="1">
    <citation type="journal article" date="2019" name="Sci. Rep.">
        <title>Orb-weaving spider Araneus ventricosus genome elucidates the spidroin gene catalogue.</title>
        <authorList>
            <person name="Kono N."/>
            <person name="Nakamura H."/>
            <person name="Ohtoshi R."/>
            <person name="Moran D.A.P."/>
            <person name="Shinohara A."/>
            <person name="Yoshida Y."/>
            <person name="Fujiwara M."/>
            <person name="Mori M."/>
            <person name="Tomita M."/>
            <person name="Arakawa K."/>
        </authorList>
    </citation>
    <scope>NUCLEOTIDE SEQUENCE [LARGE SCALE GENOMIC DNA]</scope>
</reference>
<gene>
    <name evidence="2" type="ORF">AVEN_30420_1</name>
</gene>
<dbReference type="EMBL" id="BGPR01009823">
    <property type="protein sequence ID" value="GBN42530.1"/>
    <property type="molecule type" value="Genomic_DNA"/>
</dbReference>
<dbReference type="Proteomes" id="UP000499080">
    <property type="component" value="Unassembled WGS sequence"/>
</dbReference>
<keyword evidence="3" id="KW-1185">Reference proteome</keyword>
<organism evidence="2 3">
    <name type="scientific">Araneus ventricosus</name>
    <name type="common">Orbweaver spider</name>
    <name type="synonym">Epeira ventricosa</name>
    <dbReference type="NCBI Taxonomy" id="182803"/>
    <lineage>
        <taxon>Eukaryota</taxon>
        <taxon>Metazoa</taxon>
        <taxon>Ecdysozoa</taxon>
        <taxon>Arthropoda</taxon>
        <taxon>Chelicerata</taxon>
        <taxon>Arachnida</taxon>
        <taxon>Araneae</taxon>
        <taxon>Araneomorphae</taxon>
        <taxon>Entelegynae</taxon>
        <taxon>Araneoidea</taxon>
        <taxon>Araneidae</taxon>
        <taxon>Araneus</taxon>
    </lineage>
</organism>
<evidence type="ECO:0000313" key="3">
    <source>
        <dbReference type="Proteomes" id="UP000499080"/>
    </source>
</evidence>
<evidence type="ECO:0000313" key="2">
    <source>
        <dbReference type="EMBL" id="GBN42530.1"/>
    </source>
</evidence>
<accession>A0A4Y2NW44</accession>
<name>A0A4Y2NW44_ARAVE</name>
<protein>
    <submittedName>
        <fullName evidence="2">Uncharacterized protein</fullName>
    </submittedName>
</protein>
<feature type="region of interest" description="Disordered" evidence="1">
    <location>
        <begin position="1"/>
        <end position="24"/>
    </location>
</feature>
<sequence length="124" mass="13683">MSRAAEAPPHPKNSPSLSHARPPSNRFHIWCAPPPEIARREPTAYPYMAERANLARRRFLKPCSPPDRPTPVLALASSTASSVLSCADPNSQGIPPLFGFCLCFATSFPEDNSLRSSWINPNQW</sequence>
<dbReference type="AlphaFoldDB" id="A0A4Y2NW44"/>
<proteinExistence type="predicted"/>